<dbReference type="STRING" id="1579316.RC74_03380"/>
<organism evidence="2 3">
    <name type="scientific">Falsihalocynthiibacter arcticus</name>
    <dbReference type="NCBI Taxonomy" id="1579316"/>
    <lineage>
        <taxon>Bacteria</taxon>
        <taxon>Pseudomonadati</taxon>
        <taxon>Pseudomonadota</taxon>
        <taxon>Alphaproteobacteria</taxon>
        <taxon>Rhodobacterales</taxon>
        <taxon>Roseobacteraceae</taxon>
        <taxon>Falsihalocynthiibacter</taxon>
    </lineage>
</organism>
<gene>
    <name evidence="2" type="ORF">RC74_03380</name>
</gene>
<dbReference type="FunFam" id="3.40.50.720:FF:000084">
    <property type="entry name" value="Short-chain dehydrogenase reductase"/>
    <property type="match status" value="1"/>
</dbReference>
<dbReference type="Pfam" id="PF13561">
    <property type="entry name" value="adh_short_C2"/>
    <property type="match status" value="1"/>
</dbReference>
<dbReference type="PRINTS" id="PR00081">
    <property type="entry name" value="GDHRDH"/>
</dbReference>
<evidence type="ECO:0000313" key="2">
    <source>
        <dbReference type="EMBL" id="AML50435.1"/>
    </source>
</evidence>
<dbReference type="InterPro" id="IPR020904">
    <property type="entry name" value="Sc_DH/Rdtase_CS"/>
</dbReference>
<evidence type="ECO:0008006" key="4">
    <source>
        <dbReference type="Google" id="ProtNLM"/>
    </source>
</evidence>
<protein>
    <recommendedName>
        <fullName evidence="4">Short-chain dehydrogenase</fullName>
    </recommendedName>
</protein>
<dbReference type="InterPro" id="IPR002347">
    <property type="entry name" value="SDR_fam"/>
</dbReference>
<comment type="similarity">
    <text evidence="1">Belongs to the short-chain dehydrogenases/reductases (SDR) family.</text>
</comment>
<dbReference type="GO" id="GO:0030497">
    <property type="term" value="P:fatty acid elongation"/>
    <property type="evidence" value="ECO:0007669"/>
    <property type="project" value="TreeGrafter"/>
</dbReference>
<dbReference type="SUPFAM" id="SSF51735">
    <property type="entry name" value="NAD(P)-binding Rossmann-fold domains"/>
    <property type="match status" value="1"/>
</dbReference>
<proteinExistence type="inferred from homology"/>
<dbReference type="CDD" id="cd05233">
    <property type="entry name" value="SDR_c"/>
    <property type="match status" value="1"/>
</dbReference>
<dbReference type="EMBL" id="CP014327">
    <property type="protein sequence ID" value="AML50435.1"/>
    <property type="molecule type" value="Genomic_DNA"/>
</dbReference>
<dbReference type="GO" id="GO:0016616">
    <property type="term" value="F:oxidoreductase activity, acting on the CH-OH group of donors, NAD or NADP as acceptor"/>
    <property type="evidence" value="ECO:0007669"/>
    <property type="project" value="TreeGrafter"/>
</dbReference>
<dbReference type="KEGG" id="hat:RC74_03380"/>
<dbReference type="InterPro" id="IPR036291">
    <property type="entry name" value="NAD(P)-bd_dom_sf"/>
</dbReference>
<evidence type="ECO:0000256" key="1">
    <source>
        <dbReference type="ARBA" id="ARBA00006484"/>
    </source>
</evidence>
<dbReference type="Proteomes" id="UP000070371">
    <property type="component" value="Chromosome"/>
</dbReference>
<dbReference type="PANTHER" id="PTHR42760:SF135">
    <property type="entry name" value="BLL7886 PROTEIN"/>
    <property type="match status" value="1"/>
</dbReference>
<keyword evidence="3" id="KW-1185">Reference proteome</keyword>
<evidence type="ECO:0000313" key="3">
    <source>
        <dbReference type="Proteomes" id="UP000070371"/>
    </source>
</evidence>
<dbReference type="AlphaFoldDB" id="A0A126UXL7"/>
<dbReference type="Gene3D" id="3.40.50.720">
    <property type="entry name" value="NAD(P)-binding Rossmann-like Domain"/>
    <property type="match status" value="1"/>
</dbReference>
<accession>A0A126UXL7</accession>
<name>A0A126UXL7_9RHOB</name>
<dbReference type="PANTHER" id="PTHR42760">
    <property type="entry name" value="SHORT-CHAIN DEHYDROGENASES/REDUCTASES FAMILY MEMBER"/>
    <property type="match status" value="1"/>
</dbReference>
<dbReference type="RefSeq" id="WP_039002979.1">
    <property type="nucleotide sequence ID" value="NZ_CP014327.1"/>
</dbReference>
<sequence length="246" mass="25751">MLKNKIAIITGAGNLDGIGFATAKAYIENGAKVVMVDRDERGVATAAHELGANATGICADVRSPQSIKPVFRHVHETFGHLGILVTCAGIAQARKTVDISMEDYDAVMDVNLRGTLLMIQGALPMMQNGASIICMASIAAQRGGGLMGGPHYAASKGAVASLVKSISRDVSPRGVRINAVNPGVILSSMTRDFYDAEMTELVLPSIPIGRFGETRDVAQACVFLASDMSSYITGSAIDVNGGLHMN</sequence>
<reference evidence="2 3" key="1">
    <citation type="submission" date="2016-02" db="EMBL/GenBank/DDBJ databases">
        <title>Complete genome sequence of Halocynthiibacter arcticus PAMC 20958t from arctic marine sediment.</title>
        <authorList>
            <person name="Lee Y.M."/>
            <person name="Baek K."/>
            <person name="Lee H.K."/>
            <person name="Shin S.C."/>
        </authorList>
    </citation>
    <scope>NUCLEOTIDE SEQUENCE [LARGE SCALE GENOMIC DNA]</scope>
    <source>
        <strain evidence="2">PAMC 20958</strain>
    </source>
</reference>
<dbReference type="PROSITE" id="PS00061">
    <property type="entry name" value="ADH_SHORT"/>
    <property type="match status" value="1"/>
</dbReference>